<proteinExistence type="predicted"/>
<dbReference type="Gene3D" id="1.10.10.10">
    <property type="entry name" value="Winged helix-like DNA-binding domain superfamily/Winged helix DNA-binding domain"/>
    <property type="match status" value="1"/>
</dbReference>
<dbReference type="RefSeq" id="WP_270879930.1">
    <property type="nucleotide sequence ID" value="NZ_JAQFVF010000027.1"/>
</dbReference>
<evidence type="ECO:0000256" key="3">
    <source>
        <dbReference type="ARBA" id="ARBA00023015"/>
    </source>
</evidence>
<dbReference type="Gene3D" id="3.40.50.2300">
    <property type="match status" value="1"/>
</dbReference>
<dbReference type="SMART" id="SM00448">
    <property type="entry name" value="REC"/>
    <property type="match status" value="1"/>
</dbReference>
<dbReference type="SUPFAM" id="SSF46894">
    <property type="entry name" value="C-terminal effector domain of the bipartite response regulators"/>
    <property type="match status" value="1"/>
</dbReference>
<dbReference type="PANTHER" id="PTHR43214">
    <property type="entry name" value="TWO-COMPONENT RESPONSE REGULATOR"/>
    <property type="match status" value="1"/>
</dbReference>
<dbReference type="InterPro" id="IPR016032">
    <property type="entry name" value="Sig_transdc_resp-reg_C-effctor"/>
</dbReference>
<evidence type="ECO:0000259" key="7">
    <source>
        <dbReference type="PROSITE" id="PS50043"/>
    </source>
</evidence>
<comment type="caution">
    <text evidence="9">The sequence shown here is derived from an EMBL/GenBank/DDBJ whole genome shotgun (WGS) entry which is preliminary data.</text>
</comment>
<dbReference type="Proteomes" id="UP001596044">
    <property type="component" value="Unassembled WGS sequence"/>
</dbReference>
<evidence type="ECO:0000256" key="5">
    <source>
        <dbReference type="ARBA" id="ARBA00023163"/>
    </source>
</evidence>
<dbReference type="PROSITE" id="PS50043">
    <property type="entry name" value="HTH_LUXR_2"/>
    <property type="match status" value="1"/>
</dbReference>
<keyword evidence="3" id="KW-0805">Transcription regulation</keyword>
<evidence type="ECO:0000256" key="1">
    <source>
        <dbReference type="ARBA" id="ARBA00022553"/>
    </source>
</evidence>
<dbReference type="Pfam" id="PF00196">
    <property type="entry name" value="GerE"/>
    <property type="match status" value="1"/>
</dbReference>
<dbReference type="SUPFAM" id="SSF52172">
    <property type="entry name" value="CheY-like"/>
    <property type="match status" value="1"/>
</dbReference>
<keyword evidence="10" id="KW-1185">Reference proteome</keyword>
<accession>A0ABW0KGH6</accession>
<keyword evidence="1 6" id="KW-0597">Phosphoprotein</keyword>
<evidence type="ECO:0000313" key="10">
    <source>
        <dbReference type="Proteomes" id="UP001596044"/>
    </source>
</evidence>
<feature type="domain" description="HTH luxR-type" evidence="7">
    <location>
        <begin position="143"/>
        <end position="208"/>
    </location>
</feature>
<dbReference type="InterPro" id="IPR036388">
    <property type="entry name" value="WH-like_DNA-bd_sf"/>
</dbReference>
<protein>
    <submittedName>
        <fullName evidence="9">Response regulator transcription factor</fullName>
    </submittedName>
</protein>
<dbReference type="InterPro" id="IPR058245">
    <property type="entry name" value="NreC/VraR/RcsB-like_REC"/>
</dbReference>
<dbReference type="InterPro" id="IPR001789">
    <property type="entry name" value="Sig_transdc_resp-reg_receiver"/>
</dbReference>
<name>A0ABW0KGH6_9BACL</name>
<dbReference type="CDD" id="cd06170">
    <property type="entry name" value="LuxR_C_like"/>
    <property type="match status" value="1"/>
</dbReference>
<keyword evidence="4" id="KW-0238">DNA-binding</keyword>
<dbReference type="PRINTS" id="PR00038">
    <property type="entry name" value="HTHLUXR"/>
</dbReference>
<evidence type="ECO:0000259" key="8">
    <source>
        <dbReference type="PROSITE" id="PS50110"/>
    </source>
</evidence>
<dbReference type="SMART" id="SM00421">
    <property type="entry name" value="HTH_LUXR"/>
    <property type="match status" value="1"/>
</dbReference>
<dbReference type="InterPro" id="IPR011006">
    <property type="entry name" value="CheY-like_superfamily"/>
</dbReference>
<evidence type="ECO:0000313" key="9">
    <source>
        <dbReference type="EMBL" id="MFC5451868.1"/>
    </source>
</evidence>
<evidence type="ECO:0000256" key="2">
    <source>
        <dbReference type="ARBA" id="ARBA00023012"/>
    </source>
</evidence>
<dbReference type="InterPro" id="IPR039420">
    <property type="entry name" value="WalR-like"/>
</dbReference>
<feature type="modified residue" description="4-aspartylphosphate" evidence="6">
    <location>
        <position position="57"/>
    </location>
</feature>
<evidence type="ECO:0000256" key="4">
    <source>
        <dbReference type="ARBA" id="ARBA00023125"/>
    </source>
</evidence>
<dbReference type="InterPro" id="IPR000792">
    <property type="entry name" value="Tscrpt_reg_LuxR_C"/>
</dbReference>
<dbReference type="EMBL" id="JBHSMJ010000040">
    <property type="protein sequence ID" value="MFC5451868.1"/>
    <property type="molecule type" value="Genomic_DNA"/>
</dbReference>
<dbReference type="Pfam" id="PF00072">
    <property type="entry name" value="Response_reg"/>
    <property type="match status" value="1"/>
</dbReference>
<dbReference type="CDD" id="cd17535">
    <property type="entry name" value="REC_NarL-like"/>
    <property type="match status" value="1"/>
</dbReference>
<feature type="domain" description="Response regulatory" evidence="8">
    <location>
        <begin position="6"/>
        <end position="122"/>
    </location>
</feature>
<keyword evidence="5" id="KW-0804">Transcription</keyword>
<sequence length="211" mass="23945">MREIVKTLVVDDHPLFANATKALLSEMEEIEVVGVVHNGKQCMDQVAALQPRLVFLDYNLPDQSGTEVAAQIKNLYPDIHVVIFTGIELNDIYSRLIEIKVSGVLSKESSARTIKNMVHCILDNHTMIPLSFYHHIQVNGGLPASQSSILQEEEILMMNMLVKGSTHEQIADKIHMSKRTVDNYLRKIYDKLGVKTRTEAMEKFIKSKYYS</sequence>
<reference evidence="10" key="1">
    <citation type="journal article" date="2019" name="Int. J. Syst. Evol. Microbiol.">
        <title>The Global Catalogue of Microorganisms (GCM) 10K type strain sequencing project: providing services to taxonomists for standard genome sequencing and annotation.</title>
        <authorList>
            <consortium name="The Broad Institute Genomics Platform"/>
            <consortium name="The Broad Institute Genome Sequencing Center for Infectious Disease"/>
            <person name="Wu L."/>
            <person name="Ma J."/>
        </authorList>
    </citation>
    <scope>NUCLEOTIDE SEQUENCE [LARGE SCALE GENOMIC DNA]</scope>
    <source>
        <strain evidence="10">KACC 11904</strain>
    </source>
</reference>
<evidence type="ECO:0000256" key="6">
    <source>
        <dbReference type="PROSITE-ProRule" id="PRU00169"/>
    </source>
</evidence>
<keyword evidence="2" id="KW-0902">Two-component regulatory system</keyword>
<gene>
    <name evidence="9" type="ORF">ACFPOG_27065</name>
</gene>
<dbReference type="PROSITE" id="PS50110">
    <property type="entry name" value="RESPONSE_REGULATORY"/>
    <property type="match status" value="1"/>
</dbReference>
<dbReference type="PANTHER" id="PTHR43214:SF1">
    <property type="entry name" value="TRANSCRIPTIONAL REGULATORY PROTEIN COMA"/>
    <property type="match status" value="1"/>
</dbReference>
<organism evidence="9 10">
    <name type="scientific">Paenibacillus aestuarii</name>
    <dbReference type="NCBI Taxonomy" id="516965"/>
    <lineage>
        <taxon>Bacteria</taxon>
        <taxon>Bacillati</taxon>
        <taxon>Bacillota</taxon>
        <taxon>Bacilli</taxon>
        <taxon>Bacillales</taxon>
        <taxon>Paenibacillaceae</taxon>
        <taxon>Paenibacillus</taxon>
    </lineage>
</organism>